<reference evidence="1" key="1">
    <citation type="journal article" date="2014" name="Front. Microbiol.">
        <title>High frequency of phylogenetically diverse reductive dehalogenase-homologous genes in deep subseafloor sedimentary metagenomes.</title>
        <authorList>
            <person name="Kawai M."/>
            <person name="Futagami T."/>
            <person name="Toyoda A."/>
            <person name="Takaki Y."/>
            <person name="Nishi S."/>
            <person name="Hori S."/>
            <person name="Arai W."/>
            <person name="Tsubouchi T."/>
            <person name="Morono Y."/>
            <person name="Uchiyama I."/>
            <person name="Ito T."/>
            <person name="Fujiyama A."/>
            <person name="Inagaki F."/>
            <person name="Takami H."/>
        </authorList>
    </citation>
    <scope>NUCLEOTIDE SEQUENCE</scope>
    <source>
        <strain evidence="1">Expedition CK06-06</strain>
    </source>
</reference>
<comment type="caution">
    <text evidence="1">The sequence shown here is derived from an EMBL/GenBank/DDBJ whole genome shotgun (WGS) entry which is preliminary data.</text>
</comment>
<sequence>MKIEYIKTKDIRPLEMVFPNHYENLKKMIYDTGYIKYALIIENKHNIVLDGSNRHLFLALEGFEYAPVHYVDYSDPHVRVGSNRVHRLLITESVTVTKEEVIRKGTTGNLYPPRTTRHFIPFLRPEINVPLSKLGKCEP</sequence>
<organism evidence="1">
    <name type="scientific">marine sediment metagenome</name>
    <dbReference type="NCBI Taxonomy" id="412755"/>
    <lineage>
        <taxon>unclassified sequences</taxon>
        <taxon>metagenomes</taxon>
        <taxon>ecological metagenomes</taxon>
    </lineage>
</organism>
<evidence type="ECO:0000313" key="1">
    <source>
        <dbReference type="EMBL" id="GAG88772.1"/>
    </source>
</evidence>
<dbReference type="Gene3D" id="3.90.1530.10">
    <property type="entry name" value="Conserved hypothetical protein from pyrococcus furiosus pfu- 392566-001, ParB domain"/>
    <property type="match status" value="1"/>
</dbReference>
<protein>
    <recommendedName>
        <fullName evidence="2">ParB/Sulfiredoxin domain-containing protein</fullName>
    </recommendedName>
</protein>
<gene>
    <name evidence="1" type="ORF">S01H4_26991</name>
</gene>
<dbReference type="InterPro" id="IPR036086">
    <property type="entry name" value="ParB/Sulfiredoxin_sf"/>
</dbReference>
<evidence type="ECO:0008006" key="2">
    <source>
        <dbReference type="Google" id="ProtNLM"/>
    </source>
</evidence>
<feature type="non-terminal residue" evidence="1">
    <location>
        <position position="139"/>
    </location>
</feature>
<proteinExistence type="predicted"/>
<dbReference type="SUPFAM" id="SSF110849">
    <property type="entry name" value="ParB/Sulfiredoxin"/>
    <property type="match status" value="1"/>
</dbReference>
<dbReference type="EMBL" id="BART01013104">
    <property type="protein sequence ID" value="GAG88772.1"/>
    <property type="molecule type" value="Genomic_DNA"/>
</dbReference>
<accession>X1C614</accession>
<name>X1C614_9ZZZZ</name>
<dbReference type="AlphaFoldDB" id="X1C614"/>